<keyword evidence="2" id="KW-0472">Membrane</keyword>
<keyword evidence="4" id="KW-1185">Reference proteome</keyword>
<sequence>MGFPWKAVGIFCCLASGFNFLVFQALWAHLSGEEHLVAMDPQKIPTAKSACFFCGIFHLVLLGISAGYLSGVLCFDPFQYTFRLLGVRGSIGTASGPGRYRRLTEDDSDAPTADDSISKPISTFEARRRNKEMTDL</sequence>
<dbReference type="AlphaFoldDB" id="A0AAD9ULZ3"/>
<keyword evidence="2" id="KW-0812">Transmembrane</keyword>
<feature type="transmembrane region" description="Helical" evidence="2">
    <location>
        <begin position="7"/>
        <end position="30"/>
    </location>
</feature>
<evidence type="ECO:0000313" key="3">
    <source>
        <dbReference type="EMBL" id="KAK2194423.1"/>
    </source>
</evidence>
<proteinExistence type="predicted"/>
<dbReference type="Proteomes" id="UP001214638">
    <property type="component" value="Unassembled WGS sequence"/>
</dbReference>
<name>A0AAD9ULZ3_9APIC</name>
<feature type="region of interest" description="Disordered" evidence="1">
    <location>
        <begin position="91"/>
        <end position="122"/>
    </location>
</feature>
<evidence type="ECO:0000256" key="2">
    <source>
        <dbReference type="SAM" id="Phobius"/>
    </source>
</evidence>
<dbReference type="RefSeq" id="XP_067801269.1">
    <property type="nucleotide sequence ID" value="XM_067949111.1"/>
</dbReference>
<accession>A0AAD9ULZ3</accession>
<feature type="transmembrane region" description="Helical" evidence="2">
    <location>
        <begin position="50"/>
        <end position="75"/>
    </location>
</feature>
<dbReference type="KEGG" id="bdw:94338402"/>
<comment type="caution">
    <text evidence="3">The sequence shown here is derived from an EMBL/GenBank/DDBJ whole genome shotgun (WGS) entry which is preliminary data.</text>
</comment>
<organism evidence="3 4">
    <name type="scientific">Babesia duncani</name>
    <dbReference type="NCBI Taxonomy" id="323732"/>
    <lineage>
        <taxon>Eukaryota</taxon>
        <taxon>Sar</taxon>
        <taxon>Alveolata</taxon>
        <taxon>Apicomplexa</taxon>
        <taxon>Aconoidasida</taxon>
        <taxon>Piroplasmida</taxon>
        <taxon>Babesiidae</taxon>
        <taxon>Babesia</taxon>
    </lineage>
</organism>
<dbReference type="GeneID" id="94338402"/>
<dbReference type="EMBL" id="JALLKP010000127">
    <property type="protein sequence ID" value="KAK2194423.1"/>
    <property type="molecule type" value="Genomic_DNA"/>
</dbReference>
<keyword evidence="2" id="KW-1133">Transmembrane helix</keyword>
<protein>
    <submittedName>
        <fullName evidence="3">Uncharacterized protein</fullName>
    </submittedName>
</protein>
<reference evidence="3" key="1">
    <citation type="journal article" date="2023" name="Nat. Microbiol.">
        <title>Babesia duncani multi-omics identifies virulence factors and drug targets.</title>
        <authorList>
            <person name="Singh P."/>
            <person name="Lonardi S."/>
            <person name="Liang Q."/>
            <person name="Vydyam P."/>
            <person name="Khabirova E."/>
            <person name="Fang T."/>
            <person name="Gihaz S."/>
            <person name="Thekkiniath J."/>
            <person name="Munshi M."/>
            <person name="Abel S."/>
            <person name="Ciampossin L."/>
            <person name="Batugedara G."/>
            <person name="Gupta M."/>
            <person name="Lu X.M."/>
            <person name="Lenz T."/>
            <person name="Chakravarty S."/>
            <person name="Cornillot E."/>
            <person name="Hu Y."/>
            <person name="Ma W."/>
            <person name="Gonzalez L.M."/>
            <person name="Sanchez S."/>
            <person name="Estrada K."/>
            <person name="Sanchez-Flores A."/>
            <person name="Montero E."/>
            <person name="Harb O.S."/>
            <person name="Le Roch K.G."/>
            <person name="Mamoun C.B."/>
        </authorList>
    </citation>
    <scope>NUCLEOTIDE SEQUENCE</scope>
    <source>
        <strain evidence="3">WA1</strain>
    </source>
</reference>
<evidence type="ECO:0000256" key="1">
    <source>
        <dbReference type="SAM" id="MobiDB-lite"/>
    </source>
</evidence>
<gene>
    <name evidence="3" type="ORF">BdWA1_004108</name>
</gene>
<evidence type="ECO:0000313" key="4">
    <source>
        <dbReference type="Proteomes" id="UP001214638"/>
    </source>
</evidence>